<feature type="domain" description="Methionyl-tRNA synthetase anticodon-binding" evidence="14">
    <location>
        <begin position="640"/>
        <end position="778"/>
    </location>
</feature>
<name>S9PT32_SCHOY</name>
<dbReference type="CDD" id="cd00814">
    <property type="entry name" value="MetRS_core"/>
    <property type="match status" value="1"/>
</dbReference>
<dbReference type="GO" id="GO:0017101">
    <property type="term" value="C:aminoacyl-tRNA synthetase multienzyme complex"/>
    <property type="evidence" value="ECO:0007669"/>
    <property type="project" value="TreeGrafter"/>
</dbReference>
<keyword evidence="4" id="KW-0963">Cytoplasm</keyword>
<dbReference type="PRINTS" id="PR01041">
    <property type="entry name" value="TRNASYNTHMET"/>
</dbReference>
<dbReference type="CDD" id="cd07957">
    <property type="entry name" value="Anticodon_Ia_Met"/>
    <property type="match status" value="1"/>
</dbReference>
<reference evidence="15 16" key="1">
    <citation type="journal article" date="2011" name="Science">
        <title>Comparative functional genomics of the fission yeasts.</title>
        <authorList>
            <person name="Rhind N."/>
            <person name="Chen Z."/>
            <person name="Yassour M."/>
            <person name="Thompson D.A."/>
            <person name="Haas B.J."/>
            <person name="Habib N."/>
            <person name="Wapinski I."/>
            <person name="Roy S."/>
            <person name="Lin M.F."/>
            <person name="Heiman D.I."/>
            <person name="Young S.K."/>
            <person name="Furuya K."/>
            <person name="Guo Y."/>
            <person name="Pidoux A."/>
            <person name="Chen H.M."/>
            <person name="Robbertse B."/>
            <person name="Goldberg J.M."/>
            <person name="Aoki K."/>
            <person name="Bayne E.H."/>
            <person name="Berlin A.M."/>
            <person name="Desjardins C.A."/>
            <person name="Dobbs E."/>
            <person name="Dukaj L."/>
            <person name="Fan L."/>
            <person name="FitzGerald M.G."/>
            <person name="French C."/>
            <person name="Gujja S."/>
            <person name="Hansen K."/>
            <person name="Keifenheim D."/>
            <person name="Levin J.Z."/>
            <person name="Mosher R.A."/>
            <person name="Mueller C.A."/>
            <person name="Pfiffner J."/>
            <person name="Priest M."/>
            <person name="Russ C."/>
            <person name="Smialowska A."/>
            <person name="Swoboda P."/>
            <person name="Sykes S.M."/>
            <person name="Vaughn M."/>
            <person name="Vengrova S."/>
            <person name="Yoder R."/>
            <person name="Zeng Q."/>
            <person name="Allshire R."/>
            <person name="Baulcombe D."/>
            <person name="Birren B.W."/>
            <person name="Brown W."/>
            <person name="Ekwall K."/>
            <person name="Kellis M."/>
            <person name="Leatherwood J."/>
            <person name="Levin H."/>
            <person name="Margalit H."/>
            <person name="Martienssen R."/>
            <person name="Nieduszynski C.A."/>
            <person name="Spatafora J.W."/>
            <person name="Friedman N."/>
            <person name="Dalgaard J.Z."/>
            <person name="Baumann P."/>
            <person name="Niki H."/>
            <person name="Regev A."/>
            <person name="Nusbaum C."/>
        </authorList>
    </citation>
    <scope>NUCLEOTIDE SEQUENCE [LARGE SCALE GENOMIC DNA]</scope>
    <source>
        <strain evidence="16">yFS286</strain>
    </source>
</reference>
<evidence type="ECO:0000256" key="1">
    <source>
        <dbReference type="ARBA" id="ARBA00004496"/>
    </source>
</evidence>
<dbReference type="SUPFAM" id="SSF57770">
    <property type="entry name" value="Methionyl-tRNA synthetase (MetRS), Zn-domain"/>
    <property type="match status" value="1"/>
</dbReference>
<dbReference type="InterPro" id="IPR001412">
    <property type="entry name" value="aa-tRNA-synth_I_CS"/>
</dbReference>
<dbReference type="InterPro" id="IPR023458">
    <property type="entry name" value="Met-tRNA_ligase_1"/>
</dbReference>
<dbReference type="InterPro" id="IPR014758">
    <property type="entry name" value="Met-tRNA_synth"/>
</dbReference>
<dbReference type="HOGENOM" id="CLU_009710_4_1_1"/>
<keyword evidence="9 12" id="KW-0030">Aminoacyl-tRNA synthetase</keyword>
<dbReference type="InterPro" id="IPR036282">
    <property type="entry name" value="Glutathione-S-Trfase_C_sf"/>
</dbReference>
<dbReference type="VEuPathDB" id="FungiDB:SOCG_00081"/>
<keyword evidence="6 12" id="KW-0547">Nucleotide-binding</keyword>
<keyword evidence="5 12" id="KW-0436">Ligase</keyword>
<dbReference type="eggNOG" id="KOG1247">
    <property type="taxonomic scope" value="Eukaryota"/>
</dbReference>
<dbReference type="Proteomes" id="UP000016088">
    <property type="component" value="Unassembled WGS sequence"/>
</dbReference>
<dbReference type="EC" id="6.1.1.10" evidence="3"/>
<evidence type="ECO:0000259" key="14">
    <source>
        <dbReference type="Pfam" id="PF19303"/>
    </source>
</evidence>
<evidence type="ECO:0000256" key="12">
    <source>
        <dbReference type="RuleBase" id="RU363039"/>
    </source>
</evidence>
<evidence type="ECO:0000256" key="11">
    <source>
        <dbReference type="ARBA" id="ARBA00047364"/>
    </source>
</evidence>
<dbReference type="Pfam" id="PF19303">
    <property type="entry name" value="Anticodon_3"/>
    <property type="match status" value="1"/>
</dbReference>
<dbReference type="InterPro" id="IPR015413">
    <property type="entry name" value="Methionyl/Leucyl_tRNA_Synth"/>
</dbReference>
<comment type="subcellular location">
    <subcellularLocation>
        <location evidence="1">Cytoplasm</location>
    </subcellularLocation>
</comment>
<comment type="catalytic activity">
    <reaction evidence="11">
        <text>tRNA(Met) + L-methionine + ATP = L-methionyl-tRNA(Met) + AMP + diphosphate</text>
        <dbReference type="Rhea" id="RHEA:13481"/>
        <dbReference type="Rhea" id="RHEA-COMP:9667"/>
        <dbReference type="Rhea" id="RHEA-COMP:9698"/>
        <dbReference type="ChEBI" id="CHEBI:30616"/>
        <dbReference type="ChEBI" id="CHEBI:33019"/>
        <dbReference type="ChEBI" id="CHEBI:57844"/>
        <dbReference type="ChEBI" id="CHEBI:78442"/>
        <dbReference type="ChEBI" id="CHEBI:78530"/>
        <dbReference type="ChEBI" id="CHEBI:456215"/>
        <dbReference type="EC" id="6.1.1.10"/>
    </reaction>
</comment>
<dbReference type="SUPFAM" id="SSF47616">
    <property type="entry name" value="GST C-terminal domain-like"/>
    <property type="match status" value="1"/>
</dbReference>
<dbReference type="FunFam" id="2.20.28.20:FF:000001">
    <property type="entry name" value="Methionine--tRNA ligase"/>
    <property type="match status" value="1"/>
</dbReference>
<accession>S9PT32</accession>
<sequence length="785" mass="89161">MATIKLEFPASLKTSYTFANSLKVAISIHEYGVKAPVEGAANCPSVRLVDAKDSSRFISDANAIVSYLYWQQKNVSFEEFLDSKMSILDWEAITFGNFVEEAAEKKKFNELLSLLQEAIKQDSISENFTPAEIALVADIHFCITNGAGLEGYPELSKWYLKTEKHPSFINALRVCLEKSLGQPAEISAKVPISTETRNIQTTNLMRERNASEKLLPKENEPNILVTSALPYVNNVPHLGNIVGSTLSADVFARYHRARNHNTLYICGTDEYGTATETKALEEGVSPKELCDKYNALHKQVYNWFEIEFDEFGRTTTPKQTEIAQHIFNKLHENGYMSADSMTQLYCEVHNGYLADRYVEGICPKCQYEDARGDQCDKCGGLLNAFELIKPKCKLDGSEPVKRETSHIFLSLDKLQPAVETWVTEAAVEGKWTVNGRAITESWLKEGLRPRCITRDLKWGTPVPLKEFSDKVLYVWFDAPIGYISITANYTDEWEKWWRNPEHVKLYQFMGKDNVPFHTVIFPSSLLGTKEKWTMLHHINTTDYLNYETGKFSKSRGVGVFGNTAQDIGLSSSVWRYYLLSTRPETSDTMFTWKDFITRHNSELLANVGNFVNRTLKFTTAKYNGIIPHYLENPSVGAAKLKTDFVQDINKLLKKYNAALEQSKLREGLRLAMEISARGNQYLQDNRVDNKCFLYERQKCADAIGYSLNLIYLLGSIMYPYMPSVSSSINKQLNAPAMAITDSFSLPLLPGHRIGEPEYLFSRIDESMEEKWRIKYGGVDVQKEAA</sequence>
<evidence type="ECO:0000313" key="16">
    <source>
        <dbReference type="Proteomes" id="UP000016088"/>
    </source>
</evidence>
<dbReference type="GO" id="GO:0010494">
    <property type="term" value="C:cytoplasmic stress granule"/>
    <property type="evidence" value="ECO:0007669"/>
    <property type="project" value="UniProtKB-ARBA"/>
</dbReference>
<dbReference type="GO" id="GO:0017102">
    <property type="term" value="C:methionyl glutamyl tRNA synthetase complex"/>
    <property type="evidence" value="ECO:0007669"/>
    <property type="project" value="EnsemblFungi"/>
</dbReference>
<dbReference type="PROSITE" id="PS00178">
    <property type="entry name" value="AA_TRNA_LIGASE_I"/>
    <property type="match status" value="1"/>
</dbReference>
<evidence type="ECO:0000256" key="7">
    <source>
        <dbReference type="ARBA" id="ARBA00022840"/>
    </source>
</evidence>
<dbReference type="InterPro" id="IPR033911">
    <property type="entry name" value="MetRS_core"/>
</dbReference>
<evidence type="ECO:0000256" key="4">
    <source>
        <dbReference type="ARBA" id="ARBA00022490"/>
    </source>
</evidence>
<dbReference type="Pfam" id="PF09334">
    <property type="entry name" value="tRNA-synt_1g"/>
    <property type="match status" value="1"/>
</dbReference>
<evidence type="ECO:0000256" key="5">
    <source>
        <dbReference type="ARBA" id="ARBA00022598"/>
    </source>
</evidence>
<dbReference type="InterPro" id="IPR009080">
    <property type="entry name" value="tRNAsynth_Ia_anticodon-bd"/>
</dbReference>
<dbReference type="GO" id="GO:0005829">
    <property type="term" value="C:cytosol"/>
    <property type="evidence" value="ECO:0007669"/>
    <property type="project" value="TreeGrafter"/>
</dbReference>
<dbReference type="InterPro" id="IPR041872">
    <property type="entry name" value="Anticodon_Met"/>
</dbReference>
<protein>
    <recommendedName>
        <fullName evidence="3">methionine--tRNA ligase</fullName>
        <ecNumber evidence="3">6.1.1.10</ecNumber>
    </recommendedName>
    <alternativeName>
        <fullName evidence="10">Methionyl-tRNA synthetase</fullName>
    </alternativeName>
</protein>
<dbReference type="PANTHER" id="PTHR45765">
    <property type="entry name" value="METHIONINE--TRNA LIGASE"/>
    <property type="match status" value="1"/>
</dbReference>
<dbReference type="GO" id="GO:0006431">
    <property type="term" value="P:methionyl-tRNA aminoacylation"/>
    <property type="evidence" value="ECO:0007669"/>
    <property type="project" value="InterPro"/>
</dbReference>
<dbReference type="GO" id="GO:0004825">
    <property type="term" value="F:methionine-tRNA ligase activity"/>
    <property type="evidence" value="ECO:0007669"/>
    <property type="project" value="UniProtKB-EC"/>
</dbReference>
<dbReference type="InterPro" id="IPR029038">
    <property type="entry name" value="MetRS_Zn"/>
</dbReference>
<dbReference type="AlphaFoldDB" id="S9PT32"/>
<evidence type="ECO:0000313" key="15">
    <source>
        <dbReference type="EMBL" id="EPX72316.1"/>
    </source>
</evidence>
<evidence type="ECO:0000256" key="8">
    <source>
        <dbReference type="ARBA" id="ARBA00022917"/>
    </source>
</evidence>
<dbReference type="Gene3D" id="2.20.28.20">
    <property type="entry name" value="Methionyl-tRNA synthetase, Zn-domain"/>
    <property type="match status" value="1"/>
</dbReference>
<organism evidence="15 16">
    <name type="scientific">Schizosaccharomyces octosporus (strain yFS286)</name>
    <name type="common">Fission yeast</name>
    <name type="synonym">Octosporomyces octosporus</name>
    <dbReference type="NCBI Taxonomy" id="483514"/>
    <lineage>
        <taxon>Eukaryota</taxon>
        <taxon>Fungi</taxon>
        <taxon>Dikarya</taxon>
        <taxon>Ascomycota</taxon>
        <taxon>Taphrinomycotina</taxon>
        <taxon>Schizosaccharomycetes</taxon>
        <taxon>Schizosaccharomycetales</taxon>
        <taxon>Schizosaccharomycetaceae</taxon>
        <taxon>Schizosaccharomyces</taxon>
    </lineage>
</organism>
<gene>
    <name evidence="15" type="ORF">SOCG_00081</name>
</gene>
<dbReference type="GO" id="GO:0005524">
    <property type="term" value="F:ATP binding"/>
    <property type="evidence" value="ECO:0007669"/>
    <property type="project" value="UniProtKB-KW"/>
</dbReference>
<dbReference type="OMA" id="HLNTTEY"/>
<dbReference type="SUPFAM" id="SSF52374">
    <property type="entry name" value="Nucleotidylyl transferase"/>
    <property type="match status" value="1"/>
</dbReference>
<evidence type="ECO:0000256" key="6">
    <source>
        <dbReference type="ARBA" id="ARBA00022741"/>
    </source>
</evidence>
<dbReference type="NCBIfam" id="TIGR00398">
    <property type="entry name" value="metG"/>
    <property type="match status" value="1"/>
</dbReference>
<dbReference type="RefSeq" id="XP_013017955.1">
    <property type="nucleotide sequence ID" value="XM_013162501.1"/>
</dbReference>
<keyword evidence="7 12" id="KW-0067">ATP-binding</keyword>
<feature type="domain" description="Methionyl/Leucyl tRNA synthetase" evidence="13">
    <location>
        <begin position="223"/>
        <end position="615"/>
    </location>
</feature>
<evidence type="ECO:0000259" key="13">
    <source>
        <dbReference type="Pfam" id="PF09334"/>
    </source>
</evidence>
<evidence type="ECO:0000256" key="2">
    <source>
        <dbReference type="ARBA" id="ARBA00005594"/>
    </source>
</evidence>
<evidence type="ECO:0000256" key="10">
    <source>
        <dbReference type="ARBA" id="ARBA00030904"/>
    </source>
</evidence>
<proteinExistence type="inferred from homology"/>
<dbReference type="EMBL" id="KE503207">
    <property type="protein sequence ID" value="EPX72316.1"/>
    <property type="molecule type" value="Genomic_DNA"/>
</dbReference>
<comment type="similarity">
    <text evidence="2 12">Belongs to the class-I aminoacyl-tRNA synthetase family.</text>
</comment>
<dbReference type="OrthoDB" id="5844513at2759"/>
<keyword evidence="8 12" id="KW-0648">Protein biosynthesis</keyword>
<dbReference type="PANTHER" id="PTHR45765:SF1">
    <property type="entry name" value="METHIONINE--TRNA LIGASE, CYTOPLASMIC"/>
    <property type="match status" value="1"/>
</dbReference>
<dbReference type="InterPro" id="IPR014729">
    <property type="entry name" value="Rossmann-like_a/b/a_fold"/>
</dbReference>
<dbReference type="GeneID" id="25029065"/>
<dbReference type="Gene3D" id="1.20.1050.10">
    <property type="match status" value="1"/>
</dbReference>
<dbReference type="Gene3D" id="1.10.730.10">
    <property type="entry name" value="Isoleucyl-tRNA Synthetase, Domain 1"/>
    <property type="match status" value="1"/>
</dbReference>
<keyword evidence="16" id="KW-1185">Reference proteome</keyword>
<dbReference type="SUPFAM" id="SSF47323">
    <property type="entry name" value="Anticodon-binding domain of a subclass of class I aminoacyl-tRNA synthetases"/>
    <property type="match status" value="1"/>
</dbReference>
<dbReference type="FunFam" id="1.10.730.10:FF:000037">
    <property type="entry name" value="Methionyl-tRNA synthetase"/>
    <property type="match status" value="1"/>
</dbReference>
<evidence type="ECO:0000256" key="9">
    <source>
        <dbReference type="ARBA" id="ARBA00023146"/>
    </source>
</evidence>
<dbReference type="Gene3D" id="3.40.50.620">
    <property type="entry name" value="HUPs"/>
    <property type="match status" value="1"/>
</dbReference>
<evidence type="ECO:0000256" key="3">
    <source>
        <dbReference type="ARBA" id="ARBA00012838"/>
    </source>
</evidence>